<dbReference type="OrthoDB" id="9799036at2"/>
<dbReference type="GO" id="GO:0047617">
    <property type="term" value="F:fatty acyl-CoA hydrolase activity"/>
    <property type="evidence" value="ECO:0007669"/>
    <property type="project" value="TreeGrafter"/>
</dbReference>
<reference evidence="4" key="1">
    <citation type="submission" date="2016-10" db="EMBL/GenBank/DDBJ databases">
        <authorList>
            <person name="Varghese N."/>
            <person name="Submissions S."/>
        </authorList>
    </citation>
    <scope>NUCLEOTIDE SEQUENCE [LARGE SCALE GENOMIC DNA]</scope>
    <source>
        <strain evidence="4">CGMCC 1.6489</strain>
    </source>
</reference>
<gene>
    <name evidence="3" type="ORF">SAMN04487962_102285</name>
</gene>
<accession>A0A1I0AAJ9</accession>
<keyword evidence="4" id="KW-1185">Reference proteome</keyword>
<evidence type="ECO:0000313" key="3">
    <source>
        <dbReference type="EMBL" id="SES91196.1"/>
    </source>
</evidence>
<dbReference type="PANTHER" id="PTHR31793">
    <property type="entry name" value="4-HYDROXYBENZOYL-COA THIOESTERASE FAMILY MEMBER"/>
    <property type="match status" value="1"/>
</dbReference>
<dbReference type="Gene3D" id="3.10.129.10">
    <property type="entry name" value="Hotdog Thioesterase"/>
    <property type="match status" value="2"/>
</dbReference>
<organism evidence="3 4">
    <name type="scientific">Marinobacter segnicrescens</name>
    <dbReference type="NCBI Taxonomy" id="430453"/>
    <lineage>
        <taxon>Bacteria</taxon>
        <taxon>Pseudomonadati</taxon>
        <taxon>Pseudomonadota</taxon>
        <taxon>Gammaproteobacteria</taxon>
        <taxon>Pseudomonadales</taxon>
        <taxon>Marinobacteraceae</taxon>
        <taxon>Marinobacter</taxon>
    </lineage>
</organism>
<evidence type="ECO:0000256" key="1">
    <source>
        <dbReference type="ARBA" id="ARBA00005953"/>
    </source>
</evidence>
<dbReference type="RefSeq" id="WP_091848958.1">
    <property type="nucleotide sequence ID" value="NZ_FOHZ01000002.1"/>
</dbReference>
<comment type="similarity">
    <text evidence="1">Belongs to the 4-hydroxybenzoyl-CoA thioesterase family.</text>
</comment>
<protein>
    <submittedName>
        <fullName evidence="3">Acyl-CoA thioesterase FadM</fullName>
    </submittedName>
</protein>
<dbReference type="EMBL" id="FOHZ01000002">
    <property type="protein sequence ID" value="SES91196.1"/>
    <property type="molecule type" value="Genomic_DNA"/>
</dbReference>
<sequence>MNAESPSGAVFRGALTPRYTDQDTWRHVNNSRAYQLHIEARMQALVNRFGPDAWFSDAERLRPLRAITQFREMSFYGSDIHFVVTLMGASHDQVQLRTELHQNDQLVGIQDAWLGAFLNHERVALPQAMFSSFRNDVDADPAAMPDDGYRQFAEDFAHFPVHRELTPRYADMDADSQRSEAALARYMEQARFGTLQNVDIGNLGLLIAAMDITYLHFRPSSTPVELVTGVSHIGNTSFHLTGGAKSRHGVHAIANSVMVVVDLDTNRPAPITDNIRTQLEKLRL</sequence>
<evidence type="ECO:0000256" key="2">
    <source>
        <dbReference type="ARBA" id="ARBA00022801"/>
    </source>
</evidence>
<dbReference type="Proteomes" id="UP000198762">
    <property type="component" value="Unassembled WGS sequence"/>
</dbReference>
<dbReference type="SUPFAM" id="SSF54637">
    <property type="entry name" value="Thioesterase/thiol ester dehydrase-isomerase"/>
    <property type="match status" value="2"/>
</dbReference>
<dbReference type="AlphaFoldDB" id="A0A1I0AAJ9"/>
<dbReference type="Pfam" id="PF13279">
    <property type="entry name" value="4HBT_2"/>
    <property type="match status" value="1"/>
</dbReference>
<dbReference type="STRING" id="430453.SAMN04487962_102285"/>
<evidence type="ECO:0000313" key="4">
    <source>
        <dbReference type="Proteomes" id="UP000198762"/>
    </source>
</evidence>
<proteinExistence type="inferred from homology"/>
<keyword evidence="2" id="KW-0378">Hydrolase</keyword>
<dbReference type="PANTHER" id="PTHR31793:SF27">
    <property type="entry name" value="NOVEL THIOESTERASE SUPERFAMILY DOMAIN AND SAPOSIN A-TYPE DOMAIN CONTAINING PROTEIN (0610012H03RIK)"/>
    <property type="match status" value="1"/>
</dbReference>
<dbReference type="InterPro" id="IPR029069">
    <property type="entry name" value="HotDog_dom_sf"/>
</dbReference>
<name>A0A1I0AAJ9_9GAMM</name>
<dbReference type="InterPro" id="IPR050563">
    <property type="entry name" value="4-hydroxybenzoyl-CoA_TE"/>
</dbReference>